<gene>
    <name evidence="3" type="ORF">BaRGS_00030770</name>
</gene>
<feature type="transmembrane region" description="Helical" evidence="2">
    <location>
        <begin position="42"/>
        <end position="61"/>
    </location>
</feature>
<evidence type="ECO:0000256" key="2">
    <source>
        <dbReference type="SAM" id="Phobius"/>
    </source>
</evidence>
<keyword evidence="4" id="KW-1185">Reference proteome</keyword>
<accession>A0ABD0JSP0</accession>
<keyword evidence="2" id="KW-0472">Membrane</keyword>
<keyword evidence="2" id="KW-1133">Transmembrane helix</keyword>
<protein>
    <submittedName>
        <fullName evidence="3">Uncharacterized protein</fullName>
    </submittedName>
</protein>
<organism evidence="3 4">
    <name type="scientific">Batillaria attramentaria</name>
    <dbReference type="NCBI Taxonomy" id="370345"/>
    <lineage>
        <taxon>Eukaryota</taxon>
        <taxon>Metazoa</taxon>
        <taxon>Spiralia</taxon>
        <taxon>Lophotrochozoa</taxon>
        <taxon>Mollusca</taxon>
        <taxon>Gastropoda</taxon>
        <taxon>Caenogastropoda</taxon>
        <taxon>Sorbeoconcha</taxon>
        <taxon>Cerithioidea</taxon>
        <taxon>Batillariidae</taxon>
        <taxon>Batillaria</taxon>
    </lineage>
</organism>
<keyword evidence="2" id="KW-0812">Transmembrane</keyword>
<feature type="non-terminal residue" evidence="3">
    <location>
        <position position="1"/>
    </location>
</feature>
<proteinExistence type="predicted"/>
<feature type="compositionally biased region" description="Polar residues" evidence="1">
    <location>
        <begin position="157"/>
        <end position="170"/>
    </location>
</feature>
<evidence type="ECO:0000313" key="4">
    <source>
        <dbReference type="Proteomes" id="UP001519460"/>
    </source>
</evidence>
<name>A0ABD0JSP0_9CAEN</name>
<comment type="caution">
    <text evidence="3">The sequence shown here is derived from an EMBL/GenBank/DDBJ whole genome shotgun (WGS) entry which is preliminary data.</text>
</comment>
<reference evidence="3 4" key="1">
    <citation type="journal article" date="2023" name="Sci. Data">
        <title>Genome assembly of the Korean intertidal mud-creeper Batillaria attramentaria.</title>
        <authorList>
            <person name="Patra A.K."/>
            <person name="Ho P.T."/>
            <person name="Jun S."/>
            <person name="Lee S.J."/>
            <person name="Kim Y."/>
            <person name="Won Y.J."/>
        </authorList>
    </citation>
    <scope>NUCLEOTIDE SEQUENCE [LARGE SCALE GENOMIC DNA]</scope>
    <source>
        <strain evidence="3">Wonlab-2016</strain>
    </source>
</reference>
<evidence type="ECO:0000313" key="3">
    <source>
        <dbReference type="EMBL" id="KAK7478012.1"/>
    </source>
</evidence>
<dbReference type="AlphaFoldDB" id="A0ABD0JSP0"/>
<dbReference type="Proteomes" id="UP001519460">
    <property type="component" value="Unassembled WGS sequence"/>
</dbReference>
<sequence length="234" mass="25349">APKFLNPHFNEITVESGNDAVEEFPVRTHTNEFSHCNLTVKIGAGITGCVLVIVIVTIVCIRKGRTISRRRRHQSPIELAVIERRSVALEEEGSRQSAHFYMEVPDSPPPSDEDDAAEVAPPPVCHGPGNRPADYLNPEPSSDELEGEGTEWKTVPFYQNTQIRNITASGTPEDKSTPAALANNEPSTSGVSGSPQLVASASGNSSGHTDTADDTTEYVPYDPRLYENTSHESP</sequence>
<feature type="compositionally biased region" description="Polar residues" evidence="1">
    <location>
        <begin position="184"/>
        <end position="209"/>
    </location>
</feature>
<dbReference type="EMBL" id="JACVVK020000336">
    <property type="protein sequence ID" value="KAK7478012.1"/>
    <property type="molecule type" value="Genomic_DNA"/>
</dbReference>
<evidence type="ECO:0000256" key="1">
    <source>
        <dbReference type="SAM" id="MobiDB-lite"/>
    </source>
</evidence>
<feature type="region of interest" description="Disordered" evidence="1">
    <location>
        <begin position="101"/>
        <end position="234"/>
    </location>
</feature>